<dbReference type="SUPFAM" id="SSF55874">
    <property type="entry name" value="ATPase domain of HSP90 chaperone/DNA topoisomerase II/histidine kinase"/>
    <property type="match status" value="1"/>
</dbReference>
<evidence type="ECO:0000256" key="10">
    <source>
        <dbReference type="SAM" id="Phobius"/>
    </source>
</evidence>
<dbReference type="Pfam" id="PF00512">
    <property type="entry name" value="HisKA"/>
    <property type="match status" value="1"/>
</dbReference>
<dbReference type="PROSITE" id="PS50109">
    <property type="entry name" value="HIS_KIN"/>
    <property type="match status" value="1"/>
</dbReference>
<reference evidence="12" key="2">
    <citation type="submission" date="2021-04" db="EMBL/GenBank/DDBJ databases">
        <authorList>
            <person name="Gilroy R."/>
        </authorList>
    </citation>
    <scope>NUCLEOTIDE SEQUENCE</scope>
    <source>
        <strain evidence="12">B5-657</strain>
    </source>
</reference>
<keyword evidence="9" id="KW-0902">Two-component regulatory system</keyword>
<evidence type="ECO:0000256" key="6">
    <source>
        <dbReference type="ARBA" id="ARBA00022741"/>
    </source>
</evidence>
<dbReference type="InterPro" id="IPR036890">
    <property type="entry name" value="HATPase_C_sf"/>
</dbReference>
<keyword evidence="5" id="KW-0808">Transferase</keyword>
<dbReference type="Proteomes" id="UP000824229">
    <property type="component" value="Unassembled WGS sequence"/>
</dbReference>
<dbReference type="PANTHER" id="PTHR45453:SF1">
    <property type="entry name" value="PHOSPHATE REGULON SENSOR PROTEIN PHOR"/>
    <property type="match status" value="1"/>
</dbReference>
<evidence type="ECO:0000256" key="4">
    <source>
        <dbReference type="ARBA" id="ARBA00022553"/>
    </source>
</evidence>
<keyword evidence="10" id="KW-0472">Membrane</keyword>
<comment type="subcellular location">
    <subcellularLocation>
        <location evidence="2">Membrane</location>
    </subcellularLocation>
</comment>
<sequence>MISIRKQLFTIFLSIGLVMVFTTSLLVNVIIKKNFQMYITNNVKEAGDKIVDGVQKLYDENNLDEELLRDFVIENYMGNFSVSVLDKDKNFICGMLKDDFLKEVKSYLGKNESIDYSLYREDDRAIFNKFNEVVGYVRIGYYPAEMLSSNDMKFQNDVRVSMIWCSSMIMMWFIFAGLYVSRLFTYHIYGISKTSIALADGKLSTRYPFKSKIKEIETLRHSMNYLGEKLERQDTIRKKLISDVSHEIRTPLQILQSNLEAMIDGIYPIDEEQMNLLYKEVVRFGKLLNNLDLLKNVEDNESRMEFRVINLNESLYEVFDAFKIIAKEKKINYHIKSSETERVMVSADKDALKQLWMNILSNAFKFTDVKGEIKVLTTLQNKTCTIIVEDSGIGIAEEDLPFVFERMYRGDKSREQYQGSGIGLTMVKNIVKRHKGKVEIESIEGEYTKIIITLPVHTLMLEPNNISSRMKSYIKIGSKNNKE</sequence>
<keyword evidence="6" id="KW-0547">Nucleotide-binding</keyword>
<dbReference type="InterPro" id="IPR005467">
    <property type="entry name" value="His_kinase_dom"/>
</dbReference>
<keyword evidence="10" id="KW-1133">Transmembrane helix</keyword>
<dbReference type="GO" id="GO:0004721">
    <property type="term" value="F:phosphoprotein phosphatase activity"/>
    <property type="evidence" value="ECO:0007669"/>
    <property type="project" value="TreeGrafter"/>
</dbReference>
<accession>A0A9E2KDX4</accession>
<dbReference type="InterPro" id="IPR050351">
    <property type="entry name" value="BphY/WalK/GraS-like"/>
</dbReference>
<feature type="domain" description="Histidine kinase" evidence="11">
    <location>
        <begin position="243"/>
        <end position="458"/>
    </location>
</feature>
<evidence type="ECO:0000259" key="11">
    <source>
        <dbReference type="PROSITE" id="PS50109"/>
    </source>
</evidence>
<dbReference type="PRINTS" id="PR00344">
    <property type="entry name" value="BCTRLSENSOR"/>
</dbReference>
<dbReference type="Pfam" id="PF02518">
    <property type="entry name" value="HATPase_c"/>
    <property type="match status" value="1"/>
</dbReference>
<dbReference type="InterPro" id="IPR004358">
    <property type="entry name" value="Sig_transdc_His_kin-like_C"/>
</dbReference>
<dbReference type="InterPro" id="IPR003594">
    <property type="entry name" value="HATPase_dom"/>
</dbReference>
<comment type="caution">
    <text evidence="12">The sequence shown here is derived from an EMBL/GenBank/DDBJ whole genome shotgun (WGS) entry which is preliminary data.</text>
</comment>
<evidence type="ECO:0000256" key="8">
    <source>
        <dbReference type="ARBA" id="ARBA00022840"/>
    </source>
</evidence>
<dbReference type="FunFam" id="3.30.565.10:FF:000037">
    <property type="entry name" value="Hybrid sensor histidine kinase/response regulator"/>
    <property type="match status" value="1"/>
</dbReference>
<dbReference type="InterPro" id="IPR036097">
    <property type="entry name" value="HisK_dim/P_sf"/>
</dbReference>
<dbReference type="Gene3D" id="1.10.287.130">
    <property type="match status" value="1"/>
</dbReference>
<comment type="catalytic activity">
    <reaction evidence="1">
        <text>ATP + protein L-histidine = ADP + protein N-phospho-L-histidine.</text>
        <dbReference type="EC" id="2.7.13.3"/>
    </reaction>
</comment>
<gene>
    <name evidence="12" type="ORF">H9872_08315</name>
</gene>
<evidence type="ECO:0000256" key="3">
    <source>
        <dbReference type="ARBA" id="ARBA00012438"/>
    </source>
</evidence>
<evidence type="ECO:0000256" key="2">
    <source>
        <dbReference type="ARBA" id="ARBA00004370"/>
    </source>
</evidence>
<evidence type="ECO:0000313" key="13">
    <source>
        <dbReference type="Proteomes" id="UP000824229"/>
    </source>
</evidence>
<dbReference type="SMART" id="SM00387">
    <property type="entry name" value="HATPase_c"/>
    <property type="match status" value="1"/>
</dbReference>
<dbReference type="Gene3D" id="3.30.565.10">
    <property type="entry name" value="Histidine kinase-like ATPase, C-terminal domain"/>
    <property type="match status" value="1"/>
</dbReference>
<organism evidence="12 13">
    <name type="scientific">Candidatus Cellulosilyticum pullistercoris</name>
    <dbReference type="NCBI Taxonomy" id="2838521"/>
    <lineage>
        <taxon>Bacteria</taxon>
        <taxon>Bacillati</taxon>
        <taxon>Bacillota</taxon>
        <taxon>Clostridia</taxon>
        <taxon>Lachnospirales</taxon>
        <taxon>Cellulosilyticaceae</taxon>
        <taxon>Cellulosilyticum</taxon>
    </lineage>
</organism>
<dbReference type="GO" id="GO:0000155">
    <property type="term" value="F:phosphorelay sensor kinase activity"/>
    <property type="evidence" value="ECO:0007669"/>
    <property type="project" value="InterPro"/>
</dbReference>
<dbReference type="GO" id="GO:0005524">
    <property type="term" value="F:ATP binding"/>
    <property type="evidence" value="ECO:0007669"/>
    <property type="project" value="UniProtKB-KW"/>
</dbReference>
<evidence type="ECO:0000256" key="7">
    <source>
        <dbReference type="ARBA" id="ARBA00022777"/>
    </source>
</evidence>
<evidence type="ECO:0000256" key="5">
    <source>
        <dbReference type="ARBA" id="ARBA00022679"/>
    </source>
</evidence>
<dbReference type="EMBL" id="JAHLFQ010000194">
    <property type="protein sequence ID" value="MBU3804747.1"/>
    <property type="molecule type" value="Genomic_DNA"/>
</dbReference>
<feature type="transmembrane region" description="Helical" evidence="10">
    <location>
        <begin position="12"/>
        <end position="31"/>
    </location>
</feature>
<feature type="transmembrane region" description="Helical" evidence="10">
    <location>
        <begin position="162"/>
        <end position="180"/>
    </location>
</feature>
<dbReference type="PANTHER" id="PTHR45453">
    <property type="entry name" value="PHOSPHATE REGULON SENSOR PROTEIN PHOR"/>
    <property type="match status" value="1"/>
</dbReference>
<keyword evidence="7 12" id="KW-0418">Kinase</keyword>
<dbReference type="SUPFAM" id="SSF47384">
    <property type="entry name" value="Homodimeric domain of signal transducing histidine kinase"/>
    <property type="match status" value="1"/>
</dbReference>
<dbReference type="SMART" id="SM00388">
    <property type="entry name" value="HisKA"/>
    <property type="match status" value="1"/>
</dbReference>
<keyword evidence="4" id="KW-0597">Phosphoprotein</keyword>
<dbReference type="GO" id="GO:0005886">
    <property type="term" value="C:plasma membrane"/>
    <property type="evidence" value="ECO:0007669"/>
    <property type="project" value="TreeGrafter"/>
</dbReference>
<dbReference type="CDD" id="cd00082">
    <property type="entry name" value="HisKA"/>
    <property type="match status" value="1"/>
</dbReference>
<protein>
    <recommendedName>
        <fullName evidence="3">histidine kinase</fullName>
        <ecNumber evidence="3">2.7.13.3</ecNumber>
    </recommendedName>
</protein>
<dbReference type="GO" id="GO:0016036">
    <property type="term" value="P:cellular response to phosphate starvation"/>
    <property type="evidence" value="ECO:0007669"/>
    <property type="project" value="TreeGrafter"/>
</dbReference>
<evidence type="ECO:0000313" key="12">
    <source>
        <dbReference type="EMBL" id="MBU3804747.1"/>
    </source>
</evidence>
<dbReference type="EC" id="2.7.13.3" evidence="3"/>
<evidence type="ECO:0000256" key="1">
    <source>
        <dbReference type="ARBA" id="ARBA00000085"/>
    </source>
</evidence>
<keyword evidence="8" id="KW-0067">ATP-binding</keyword>
<dbReference type="AlphaFoldDB" id="A0A9E2KDX4"/>
<evidence type="ECO:0000256" key="9">
    <source>
        <dbReference type="ARBA" id="ARBA00023012"/>
    </source>
</evidence>
<reference evidence="12" key="1">
    <citation type="journal article" date="2021" name="PeerJ">
        <title>Extensive microbial diversity within the chicken gut microbiome revealed by metagenomics and culture.</title>
        <authorList>
            <person name="Gilroy R."/>
            <person name="Ravi A."/>
            <person name="Getino M."/>
            <person name="Pursley I."/>
            <person name="Horton D.L."/>
            <person name="Alikhan N.F."/>
            <person name="Baker D."/>
            <person name="Gharbi K."/>
            <person name="Hall N."/>
            <person name="Watson M."/>
            <person name="Adriaenssens E.M."/>
            <person name="Foster-Nyarko E."/>
            <person name="Jarju S."/>
            <person name="Secka A."/>
            <person name="Antonio M."/>
            <person name="Oren A."/>
            <person name="Chaudhuri R.R."/>
            <person name="La Ragione R."/>
            <person name="Hildebrand F."/>
            <person name="Pallen M.J."/>
        </authorList>
    </citation>
    <scope>NUCLEOTIDE SEQUENCE</scope>
    <source>
        <strain evidence="12">B5-657</strain>
    </source>
</reference>
<name>A0A9E2KDX4_9FIRM</name>
<proteinExistence type="predicted"/>
<dbReference type="InterPro" id="IPR003661">
    <property type="entry name" value="HisK_dim/P_dom"/>
</dbReference>
<keyword evidence="10" id="KW-0812">Transmembrane</keyword>